<feature type="transmembrane region" description="Helical" evidence="1">
    <location>
        <begin position="39"/>
        <end position="60"/>
    </location>
</feature>
<keyword evidence="1" id="KW-0812">Transmembrane</keyword>
<dbReference type="OrthoDB" id="290340at2"/>
<dbReference type="RefSeq" id="WP_013565824.1">
    <property type="nucleotide sequence ID" value="NC_014962.1"/>
</dbReference>
<keyword evidence="1" id="KW-1133">Transmembrane helix</keyword>
<dbReference type="STRING" id="575540.Isop_2971"/>
<gene>
    <name evidence="2" type="ordered locus">Isop_2971</name>
</gene>
<reference evidence="2 3" key="2">
    <citation type="journal article" date="2011" name="Stand. Genomic Sci.">
        <title>Complete genome sequence of Isosphaera pallida type strain (IS1B).</title>
        <authorList>
            <consortium name="US DOE Joint Genome Institute (JGI-PGF)"/>
            <person name="Goker M."/>
            <person name="Cleland D."/>
            <person name="Saunders E."/>
            <person name="Lapidus A."/>
            <person name="Nolan M."/>
            <person name="Lucas S."/>
            <person name="Hammon N."/>
            <person name="Deshpande S."/>
            <person name="Cheng J.F."/>
            <person name="Tapia R."/>
            <person name="Han C."/>
            <person name="Goodwin L."/>
            <person name="Pitluck S."/>
            <person name="Liolios K."/>
            <person name="Pagani I."/>
            <person name="Ivanova N."/>
            <person name="Mavromatis K."/>
            <person name="Pati A."/>
            <person name="Chen A."/>
            <person name="Palaniappan K."/>
            <person name="Land M."/>
            <person name="Hauser L."/>
            <person name="Chang Y.J."/>
            <person name="Jeffries C.D."/>
            <person name="Detter J.C."/>
            <person name="Beck B."/>
            <person name="Woyke T."/>
            <person name="Bristow J."/>
            <person name="Eisen J.A."/>
            <person name="Markowitz V."/>
            <person name="Hugenholtz P."/>
            <person name="Kyrpides N.C."/>
            <person name="Klenk H.P."/>
        </authorList>
    </citation>
    <scope>NUCLEOTIDE SEQUENCE [LARGE SCALE GENOMIC DNA]</scope>
    <source>
        <strain evidence="3">ATCC 43644 / DSM 9630 / IS1B</strain>
    </source>
</reference>
<dbReference type="EMBL" id="CP002353">
    <property type="protein sequence ID" value="ADV63536.1"/>
    <property type="molecule type" value="Genomic_DNA"/>
</dbReference>
<dbReference type="HOGENOM" id="CLU_207157_0_0_0"/>
<dbReference type="Proteomes" id="UP000008631">
    <property type="component" value="Chromosome"/>
</dbReference>
<keyword evidence="1" id="KW-0472">Membrane</keyword>
<accession>E8R2A6</accession>
<dbReference type="AlphaFoldDB" id="E8R2A6"/>
<evidence type="ECO:0000313" key="2">
    <source>
        <dbReference type="EMBL" id="ADV63536.1"/>
    </source>
</evidence>
<sequence length="64" mass="7160">MVDPATISPYLFLPPLVVAISLVYAATRHETWKRILPHAIRLAGTIFIIMIVSTAVLLFINTRI</sequence>
<feature type="transmembrane region" description="Helical" evidence="1">
    <location>
        <begin position="6"/>
        <end position="27"/>
    </location>
</feature>
<keyword evidence="3" id="KW-1185">Reference proteome</keyword>
<dbReference type="InParanoid" id="E8R2A6"/>
<name>E8R2A6_ISOPI</name>
<proteinExistence type="predicted"/>
<evidence type="ECO:0000313" key="3">
    <source>
        <dbReference type="Proteomes" id="UP000008631"/>
    </source>
</evidence>
<organism evidence="2 3">
    <name type="scientific">Isosphaera pallida (strain ATCC 43644 / DSM 9630 / IS1B)</name>
    <dbReference type="NCBI Taxonomy" id="575540"/>
    <lineage>
        <taxon>Bacteria</taxon>
        <taxon>Pseudomonadati</taxon>
        <taxon>Planctomycetota</taxon>
        <taxon>Planctomycetia</taxon>
        <taxon>Isosphaerales</taxon>
        <taxon>Isosphaeraceae</taxon>
        <taxon>Isosphaera</taxon>
    </lineage>
</organism>
<evidence type="ECO:0000256" key="1">
    <source>
        <dbReference type="SAM" id="Phobius"/>
    </source>
</evidence>
<dbReference type="KEGG" id="ipa:Isop_2971"/>
<protein>
    <submittedName>
        <fullName evidence="2">Uncharacterized protein</fullName>
    </submittedName>
</protein>
<dbReference type="eggNOG" id="ENOG502ZVVT">
    <property type="taxonomic scope" value="Bacteria"/>
</dbReference>
<reference key="1">
    <citation type="submission" date="2010-11" db="EMBL/GenBank/DDBJ databases">
        <title>The complete sequence of chromosome of Isophaera pallida ATCC 43644.</title>
        <authorList>
            <consortium name="US DOE Joint Genome Institute (JGI-PGF)"/>
            <person name="Lucas S."/>
            <person name="Copeland A."/>
            <person name="Lapidus A."/>
            <person name="Bruce D."/>
            <person name="Goodwin L."/>
            <person name="Pitluck S."/>
            <person name="Kyrpides N."/>
            <person name="Mavromatis K."/>
            <person name="Pagani I."/>
            <person name="Ivanova N."/>
            <person name="Saunders E."/>
            <person name="Brettin T."/>
            <person name="Detter J.C."/>
            <person name="Han C."/>
            <person name="Tapia R."/>
            <person name="Land M."/>
            <person name="Hauser L."/>
            <person name="Markowitz V."/>
            <person name="Cheng J.-F."/>
            <person name="Hugenholtz P."/>
            <person name="Woyke T."/>
            <person name="Wu D."/>
            <person name="Eisen J.A."/>
        </authorList>
    </citation>
    <scope>NUCLEOTIDE SEQUENCE</scope>
    <source>
        <strain>ATCC 43644</strain>
    </source>
</reference>